<sequence length="150" mass="17560">MGIISIQHDPSTRLLLTKWLRAVGSHEYRESILSFYKSLSENKILFWVVDITRLSCPNMLDQKWTTELLGPGICKTQLQKIAFVLPDDLFLELVTEKMVEEVLRLCEGQVEIGYFRDYEQAFNWLHVYLNTDHMSQETICFDEGEKQITP</sequence>
<dbReference type="EMBL" id="JACXAJ010000001">
    <property type="protein sequence ID" value="MBD1396497.1"/>
    <property type="molecule type" value="Genomic_DNA"/>
</dbReference>
<organism evidence="1 2">
    <name type="scientific">Pontibacter aquaedesilientis</name>
    <dbReference type="NCBI Taxonomy" id="2766980"/>
    <lineage>
        <taxon>Bacteria</taxon>
        <taxon>Pseudomonadati</taxon>
        <taxon>Bacteroidota</taxon>
        <taxon>Cytophagia</taxon>
        <taxon>Cytophagales</taxon>
        <taxon>Hymenobacteraceae</taxon>
        <taxon>Pontibacter</taxon>
    </lineage>
</organism>
<accession>A0ABR7XDX6</accession>
<evidence type="ECO:0000313" key="2">
    <source>
        <dbReference type="Proteomes" id="UP000625551"/>
    </source>
</evidence>
<dbReference type="RefSeq" id="WP_191182596.1">
    <property type="nucleotide sequence ID" value="NZ_JACXAJ010000001.1"/>
</dbReference>
<evidence type="ECO:0000313" key="1">
    <source>
        <dbReference type="EMBL" id="MBD1396497.1"/>
    </source>
</evidence>
<keyword evidence="2" id="KW-1185">Reference proteome</keyword>
<dbReference type="Proteomes" id="UP000625551">
    <property type="component" value="Unassembled WGS sequence"/>
</dbReference>
<proteinExistence type="predicted"/>
<reference evidence="1 2" key="1">
    <citation type="submission" date="2020-09" db="EMBL/GenBank/DDBJ databases">
        <title>Genome sequencing and assembly of Pontibacter sp.</title>
        <authorList>
            <person name="Chhetri G."/>
        </authorList>
    </citation>
    <scope>NUCLEOTIDE SEQUENCE [LARGE SCALE GENOMIC DNA]</scope>
    <source>
        <strain evidence="1 2">JH31</strain>
    </source>
</reference>
<comment type="caution">
    <text evidence="1">The sequence shown here is derived from an EMBL/GenBank/DDBJ whole genome shotgun (WGS) entry which is preliminary data.</text>
</comment>
<gene>
    <name evidence="1" type="ORF">H9Q13_04915</name>
</gene>
<evidence type="ECO:0008006" key="3">
    <source>
        <dbReference type="Google" id="ProtNLM"/>
    </source>
</evidence>
<protein>
    <recommendedName>
        <fullName evidence="3">SpoIIAA-like</fullName>
    </recommendedName>
</protein>
<name>A0ABR7XDX6_9BACT</name>